<reference evidence="8" key="1">
    <citation type="submission" date="2016-03" db="EMBL/GenBank/DDBJ databases">
        <title>Mechanisms controlling the formation of the plant cell surface in tip-growing cells are functionally conserved among land plants.</title>
        <authorList>
            <person name="Honkanen S."/>
            <person name="Jones V.A."/>
            <person name="Morieri G."/>
            <person name="Champion C."/>
            <person name="Hetherington A.J."/>
            <person name="Kelly S."/>
            <person name="Saint-Marcoux D."/>
            <person name="Proust H."/>
            <person name="Prescott H."/>
            <person name="Dolan L."/>
        </authorList>
    </citation>
    <scope>NUCLEOTIDE SEQUENCE [LARGE SCALE GENOMIC DNA]</scope>
    <source>
        <tissue evidence="8">Whole gametophyte</tissue>
    </source>
</reference>
<evidence type="ECO:0000256" key="6">
    <source>
        <dbReference type="ARBA" id="ARBA00023136"/>
    </source>
</evidence>
<keyword evidence="5" id="KW-0520">NAD</keyword>
<keyword evidence="2" id="KW-0521">NADP</keyword>
<dbReference type="GO" id="GO:0016655">
    <property type="term" value="F:oxidoreductase activity, acting on NAD(P)H, quinone or similar compound as acceptor"/>
    <property type="evidence" value="ECO:0007669"/>
    <property type="project" value="InterPro"/>
</dbReference>
<evidence type="ECO:0000313" key="9">
    <source>
        <dbReference type="Proteomes" id="UP000077202"/>
    </source>
</evidence>
<dbReference type="PANTHER" id="PTHR35515">
    <property type="entry name" value="NAD(P)H-QUINONE OXIDOREDUCTASE SUBUNIT N, CHLOROPLASTIC"/>
    <property type="match status" value="1"/>
</dbReference>
<evidence type="ECO:0000256" key="4">
    <source>
        <dbReference type="ARBA" id="ARBA00022967"/>
    </source>
</evidence>
<dbReference type="AlphaFoldDB" id="A0A176W696"/>
<feature type="compositionally biased region" description="Low complexity" evidence="7">
    <location>
        <begin position="267"/>
        <end position="284"/>
    </location>
</feature>
<keyword evidence="1" id="KW-0874">Quinone</keyword>
<evidence type="ECO:0000256" key="3">
    <source>
        <dbReference type="ARBA" id="ARBA00022957"/>
    </source>
</evidence>
<dbReference type="InterPro" id="IPR020874">
    <property type="entry name" value="NAD(P)H-quinone_OxRdtase_su_N"/>
</dbReference>
<evidence type="ECO:0000256" key="2">
    <source>
        <dbReference type="ARBA" id="ARBA00022857"/>
    </source>
</evidence>
<proteinExistence type="predicted"/>
<sequence>MTVNVCAAQCHLSTAAAAAAAAAGSSQSQRNQASLSSSAVRLGSTFVPKSKSLRTSCSSSSSGSTSEVKVRTTVEAGLGDYIGGDLLGFDLDKWSSDVEEFGSIGIYSPPEGGYEGRYATRLRREGYHILNLTARGLGDPEAYLTKIHGVRPSITVIKLMLKFRGQEDDVVEFLSSSVDAKPHLGKQAIARWYMPPEVDYRLSLLPKDCKGLVVWMIECKVLSKTELQFLALLPALRPKVKVIAECGPWRSFRWKPLKEIAGLPMTTSREAAEAPAASVPTASSEVEKEKKSATDKVVA</sequence>
<feature type="compositionally biased region" description="Basic and acidic residues" evidence="7">
    <location>
        <begin position="285"/>
        <end position="299"/>
    </location>
</feature>
<keyword evidence="3" id="KW-0618">Plastoquinone</keyword>
<gene>
    <name evidence="8" type="ORF">AXG93_2175s1320</name>
</gene>
<keyword evidence="4" id="KW-1278">Translocase</keyword>
<evidence type="ECO:0000313" key="8">
    <source>
        <dbReference type="EMBL" id="OAE28549.1"/>
    </source>
</evidence>
<dbReference type="Pfam" id="PF11909">
    <property type="entry name" value="NdhN"/>
    <property type="match status" value="2"/>
</dbReference>
<dbReference type="PANTHER" id="PTHR35515:SF1">
    <property type="entry name" value="NAD(P)H-QUINONE OXIDOREDUCTASE SUBUNIT N, CHLOROPLASTIC"/>
    <property type="match status" value="1"/>
</dbReference>
<keyword evidence="9" id="KW-1185">Reference proteome</keyword>
<evidence type="ECO:0000256" key="1">
    <source>
        <dbReference type="ARBA" id="ARBA00022719"/>
    </source>
</evidence>
<comment type="caution">
    <text evidence="8">The sequence shown here is derived from an EMBL/GenBank/DDBJ whole genome shotgun (WGS) entry which is preliminary data.</text>
</comment>
<name>A0A176W696_MARPO</name>
<keyword evidence="6" id="KW-0472">Membrane</keyword>
<dbReference type="Proteomes" id="UP000077202">
    <property type="component" value="Unassembled WGS sequence"/>
</dbReference>
<dbReference type="GO" id="GO:0016020">
    <property type="term" value="C:membrane"/>
    <property type="evidence" value="ECO:0007669"/>
    <property type="project" value="InterPro"/>
</dbReference>
<accession>A0A176W696</accession>
<dbReference type="GO" id="GO:0048038">
    <property type="term" value="F:quinone binding"/>
    <property type="evidence" value="ECO:0007669"/>
    <property type="project" value="UniProtKB-KW"/>
</dbReference>
<feature type="region of interest" description="Disordered" evidence="7">
    <location>
        <begin position="266"/>
        <end position="299"/>
    </location>
</feature>
<evidence type="ECO:0008006" key="10">
    <source>
        <dbReference type="Google" id="ProtNLM"/>
    </source>
</evidence>
<dbReference type="EMBL" id="LVLJ01001709">
    <property type="protein sequence ID" value="OAE28549.1"/>
    <property type="molecule type" value="Genomic_DNA"/>
</dbReference>
<evidence type="ECO:0000256" key="7">
    <source>
        <dbReference type="SAM" id="MobiDB-lite"/>
    </source>
</evidence>
<protein>
    <recommendedName>
        <fullName evidence="10">NAD(P)H-quinone oxidoreductase subunit N, chloroplastic</fullName>
    </recommendedName>
</protein>
<evidence type="ECO:0000256" key="5">
    <source>
        <dbReference type="ARBA" id="ARBA00023027"/>
    </source>
</evidence>
<organism evidence="8 9">
    <name type="scientific">Marchantia polymorpha subsp. ruderalis</name>
    <dbReference type="NCBI Taxonomy" id="1480154"/>
    <lineage>
        <taxon>Eukaryota</taxon>
        <taxon>Viridiplantae</taxon>
        <taxon>Streptophyta</taxon>
        <taxon>Embryophyta</taxon>
        <taxon>Marchantiophyta</taxon>
        <taxon>Marchantiopsida</taxon>
        <taxon>Marchantiidae</taxon>
        <taxon>Marchantiales</taxon>
        <taxon>Marchantiaceae</taxon>
        <taxon>Marchantia</taxon>
    </lineage>
</organism>